<gene>
    <name evidence="2" type="ORF">EX30DRAFT_386280</name>
</gene>
<feature type="region of interest" description="Disordered" evidence="1">
    <location>
        <begin position="250"/>
        <end position="277"/>
    </location>
</feature>
<organism evidence="2 3">
    <name type="scientific">Ascodesmis nigricans</name>
    <dbReference type="NCBI Taxonomy" id="341454"/>
    <lineage>
        <taxon>Eukaryota</taxon>
        <taxon>Fungi</taxon>
        <taxon>Dikarya</taxon>
        <taxon>Ascomycota</taxon>
        <taxon>Pezizomycotina</taxon>
        <taxon>Pezizomycetes</taxon>
        <taxon>Pezizales</taxon>
        <taxon>Ascodesmidaceae</taxon>
        <taxon>Ascodesmis</taxon>
    </lineage>
</organism>
<proteinExistence type="predicted"/>
<sequence length="372" mass="40567">MVEGKGKHAVCCLRSTECPFAIWNITNHNSRDTRDHGGWGSDIAEYVIWQGSFSIGDCQPTRSSPAVPVTAGGPEIGRGTKGDSSWKAAVAVGAGVELVDRLDQASRYGDAQPYERLWASDLDGEAGSNRIGEAAARLEGLMGFGWSLHARILEIRGDSDDQASETEEKELLELAPHRHEEGDSLPYSTHRLSSNIPSRQHSLRVEVLNSSFPLVKHSRRHSNALRLQLPQAPNAPSSPRTARTRTVLVPAESPPSSDLFNPTHHRTRQFSSTPAPLLRYPSLSSHSPAPCSDSDYTHHGEAKLQAPKHLHITARGTHGNRRTSGSCLQHIISSAAKLLDVQIVTIQQTSDHDVSLYTSAAGESRFQLRSLL</sequence>
<accession>A0A4S2MLC4</accession>
<keyword evidence="3" id="KW-1185">Reference proteome</keyword>
<evidence type="ECO:0000313" key="2">
    <source>
        <dbReference type="EMBL" id="TGZ77743.1"/>
    </source>
</evidence>
<protein>
    <submittedName>
        <fullName evidence="2">Uncharacterized protein</fullName>
    </submittedName>
</protein>
<feature type="compositionally biased region" description="Polar residues" evidence="1">
    <location>
        <begin position="186"/>
        <end position="196"/>
    </location>
</feature>
<dbReference type="Proteomes" id="UP000298138">
    <property type="component" value="Unassembled WGS sequence"/>
</dbReference>
<reference evidence="2 3" key="1">
    <citation type="submission" date="2019-04" db="EMBL/GenBank/DDBJ databases">
        <title>Comparative genomics and transcriptomics to analyze fruiting body development in filamentous ascomycetes.</title>
        <authorList>
            <consortium name="DOE Joint Genome Institute"/>
            <person name="Lutkenhaus R."/>
            <person name="Traeger S."/>
            <person name="Breuer J."/>
            <person name="Kuo A."/>
            <person name="Lipzen A."/>
            <person name="Pangilinan J."/>
            <person name="Dilworth D."/>
            <person name="Sandor L."/>
            <person name="Poggeler S."/>
            <person name="Barry K."/>
            <person name="Grigoriev I.V."/>
            <person name="Nowrousian M."/>
        </authorList>
    </citation>
    <scope>NUCLEOTIDE SEQUENCE [LARGE SCALE GENOMIC DNA]</scope>
    <source>
        <strain evidence="2 3">CBS 389.68</strain>
    </source>
</reference>
<feature type="region of interest" description="Disordered" evidence="1">
    <location>
        <begin position="64"/>
        <end position="83"/>
    </location>
</feature>
<name>A0A4S2MLC4_9PEZI</name>
<feature type="region of interest" description="Disordered" evidence="1">
    <location>
        <begin position="176"/>
        <end position="196"/>
    </location>
</feature>
<evidence type="ECO:0000256" key="1">
    <source>
        <dbReference type="SAM" id="MobiDB-lite"/>
    </source>
</evidence>
<dbReference type="AlphaFoldDB" id="A0A4S2MLC4"/>
<dbReference type="InParanoid" id="A0A4S2MLC4"/>
<dbReference type="EMBL" id="ML220149">
    <property type="protein sequence ID" value="TGZ77743.1"/>
    <property type="molecule type" value="Genomic_DNA"/>
</dbReference>
<evidence type="ECO:0000313" key="3">
    <source>
        <dbReference type="Proteomes" id="UP000298138"/>
    </source>
</evidence>